<proteinExistence type="predicted"/>
<evidence type="ECO:0000313" key="2">
    <source>
        <dbReference type="Proteomes" id="UP000018857"/>
    </source>
</evidence>
<dbReference type="OrthoDB" id="6104900at2"/>
<keyword evidence="2" id="KW-1185">Reference proteome</keyword>
<dbReference type="Proteomes" id="UP000018857">
    <property type="component" value="Unassembled WGS sequence"/>
</dbReference>
<dbReference type="PATRIC" id="fig|1208321.3.peg.209"/>
<accession>W1RZZ0</accession>
<reference evidence="1 2" key="1">
    <citation type="journal article" date="2014" name="Genome Announc.">
        <title>Draft Genome Sequence of Marinomonas sp. Strain D104, a Polycyclic Aromatic Hydrocarbon-Degrading Bacterium from the Deep-Sea Sediment of the Arctic Ocean.</title>
        <authorList>
            <person name="Dong C."/>
            <person name="Bai X."/>
            <person name="Lai Q."/>
            <person name="Xie Y."/>
            <person name="Chen X."/>
            <person name="Shao Z."/>
        </authorList>
    </citation>
    <scope>NUCLEOTIDE SEQUENCE [LARGE SCALE GENOMIC DNA]</scope>
    <source>
        <strain evidence="1 2">D104</strain>
    </source>
</reference>
<gene>
    <name evidence="1" type="ORF">D104_01030</name>
</gene>
<comment type="caution">
    <text evidence="1">The sequence shown here is derived from an EMBL/GenBank/DDBJ whole genome shotgun (WGS) entry which is preliminary data.</text>
</comment>
<dbReference type="RefSeq" id="WP_024022429.1">
    <property type="nucleotide sequence ID" value="NZ_AYOZ01000001.1"/>
</dbReference>
<evidence type="ECO:0000313" key="1">
    <source>
        <dbReference type="EMBL" id="ETI62360.1"/>
    </source>
</evidence>
<dbReference type="AlphaFoldDB" id="W1RZZ0"/>
<sequence>MPISHSPYVRCFWTGSLYLTNGKMMPMHCTHISTKMIEVETPEGLQGSKMVKLEIKAIHEGETTTIKILCDPQLDVFNEHNKHYIKLAYHTISDKDLAFIKAFADFHS</sequence>
<protein>
    <recommendedName>
        <fullName evidence="3">PilZ domain-containing protein</fullName>
    </recommendedName>
</protein>
<organism evidence="1 2">
    <name type="scientific">Marinomonas profundimaris</name>
    <dbReference type="NCBI Taxonomy" id="1208321"/>
    <lineage>
        <taxon>Bacteria</taxon>
        <taxon>Pseudomonadati</taxon>
        <taxon>Pseudomonadota</taxon>
        <taxon>Gammaproteobacteria</taxon>
        <taxon>Oceanospirillales</taxon>
        <taxon>Oceanospirillaceae</taxon>
        <taxon>Marinomonas</taxon>
    </lineage>
</organism>
<evidence type="ECO:0008006" key="3">
    <source>
        <dbReference type="Google" id="ProtNLM"/>
    </source>
</evidence>
<dbReference type="EMBL" id="AYOZ01000001">
    <property type="protein sequence ID" value="ETI62360.1"/>
    <property type="molecule type" value="Genomic_DNA"/>
</dbReference>
<name>W1RZZ0_9GAMM</name>